<dbReference type="Pfam" id="PF00754">
    <property type="entry name" value="F5_F8_type_C"/>
    <property type="match status" value="1"/>
</dbReference>
<dbReference type="InterPro" id="IPR000421">
    <property type="entry name" value="FA58C"/>
</dbReference>
<evidence type="ECO:0000259" key="2">
    <source>
        <dbReference type="PROSITE" id="PS50022"/>
    </source>
</evidence>
<feature type="chain" id="PRO_5037608788" description="F5/8 type C domain-containing protein" evidence="1">
    <location>
        <begin position="29"/>
        <end position="594"/>
    </location>
</feature>
<dbReference type="RefSeq" id="WP_188992104.1">
    <property type="nucleotide sequence ID" value="NZ_BMHP01000002.1"/>
</dbReference>
<dbReference type="InterPro" id="IPR033803">
    <property type="entry name" value="CBD-like_Golvesin-Xly"/>
</dbReference>
<keyword evidence="1" id="KW-0732">Signal</keyword>
<reference evidence="3" key="1">
    <citation type="journal article" date="2014" name="Int. J. Syst. Evol. Microbiol.">
        <title>Complete genome sequence of Corynebacterium casei LMG S-19264T (=DSM 44701T), isolated from a smear-ripened cheese.</title>
        <authorList>
            <consortium name="US DOE Joint Genome Institute (JGI-PGF)"/>
            <person name="Walter F."/>
            <person name="Albersmeier A."/>
            <person name="Kalinowski J."/>
            <person name="Ruckert C."/>
        </authorList>
    </citation>
    <scope>NUCLEOTIDE SEQUENCE</scope>
    <source>
        <strain evidence="3">CGMCC 1.15178</strain>
    </source>
</reference>
<dbReference type="AlphaFoldDB" id="A0A916YWC5"/>
<protein>
    <recommendedName>
        <fullName evidence="2">F5/8 type C domain-containing protein</fullName>
    </recommendedName>
</protein>
<comment type="caution">
    <text evidence="3">The sequence shown here is derived from an EMBL/GenBank/DDBJ whole genome shotgun (WGS) entry which is preliminary data.</text>
</comment>
<dbReference type="SUPFAM" id="SSF49785">
    <property type="entry name" value="Galactose-binding domain-like"/>
    <property type="match status" value="1"/>
</dbReference>
<sequence>MKRKGVHLKLSIGFLAIIFMSSPHSALAWGGVTTRGADLTSSNNSGHGKITMSAYNDTRASSFKSYMNSIPDTGYGLMGPRLLKYVAEADVADEKKWVAELDDPGNPETPISIDISENAANDSVIHVAAHQVTNLKNDARMNNALEMLKLAIHWKKQNQKPELQFRLLANGVHLLQDYFAHLDAGHDPGNPHNIDANLKVDNNGDGIPETPVGDGNVMDSLNWDNHSDHNSGLPYDMRISDVYNLTYWHKDTNWNNNYRFKQCTELSINYFNAFMSETEADFEKSLNQGFVVNGSTTTYINYISKVVVDNTSNYATFDSAWPVSTSGPGYWGTNYAYDGTSGADASSRWAKFSTPDADSWYTFKPGKYNIYMRWTAGVDRPDAAPLEIAYNGGTDTSKVVNQKINGDKWNLIGTYDLAPTGGYVKILTTDAGNTIADAVMFVKTVENDPVQNITASSSHEGSGWSISKIFDGLRSSLSGLLGWSSQNSTSTNHTEWVTADIGSNKTISRVDLYPRNDNTNLGNCFPIDFTIQVSTDNVNWTTMITRTNYAKPGNQVQSFTFAPQSAKYVKVTGTNLRTDVYGSYRMQFAEIEVY</sequence>
<reference evidence="3" key="2">
    <citation type="submission" date="2020-09" db="EMBL/GenBank/DDBJ databases">
        <authorList>
            <person name="Sun Q."/>
            <person name="Zhou Y."/>
        </authorList>
    </citation>
    <scope>NUCLEOTIDE SEQUENCE</scope>
    <source>
        <strain evidence="3">CGMCC 1.15178</strain>
    </source>
</reference>
<evidence type="ECO:0000313" key="3">
    <source>
        <dbReference type="EMBL" id="GGD64462.1"/>
    </source>
</evidence>
<name>A0A916YWC5_9BACL</name>
<dbReference type="Pfam" id="PF25275">
    <property type="entry name" value="Golvesin_C"/>
    <property type="match status" value="1"/>
</dbReference>
<evidence type="ECO:0000313" key="4">
    <source>
        <dbReference type="Proteomes" id="UP000612456"/>
    </source>
</evidence>
<proteinExistence type="predicted"/>
<keyword evidence="4" id="KW-1185">Reference proteome</keyword>
<dbReference type="Proteomes" id="UP000612456">
    <property type="component" value="Unassembled WGS sequence"/>
</dbReference>
<gene>
    <name evidence="3" type="ORF">GCM10010911_22770</name>
</gene>
<feature type="signal peptide" evidence="1">
    <location>
        <begin position="1"/>
        <end position="28"/>
    </location>
</feature>
<organism evidence="3 4">
    <name type="scientific">Paenibacillus nasutitermitis</name>
    <dbReference type="NCBI Taxonomy" id="1652958"/>
    <lineage>
        <taxon>Bacteria</taxon>
        <taxon>Bacillati</taxon>
        <taxon>Bacillota</taxon>
        <taxon>Bacilli</taxon>
        <taxon>Bacillales</taxon>
        <taxon>Paenibacillaceae</taxon>
        <taxon>Paenibacillus</taxon>
    </lineage>
</organism>
<dbReference type="EMBL" id="BMHP01000002">
    <property type="protein sequence ID" value="GGD64462.1"/>
    <property type="molecule type" value="Genomic_DNA"/>
</dbReference>
<dbReference type="Gene3D" id="2.60.120.260">
    <property type="entry name" value="Galactose-binding domain-like"/>
    <property type="match status" value="1"/>
</dbReference>
<dbReference type="InterPro" id="IPR008979">
    <property type="entry name" value="Galactose-bd-like_sf"/>
</dbReference>
<feature type="domain" description="F5/8 type C" evidence="2">
    <location>
        <begin position="438"/>
        <end position="594"/>
    </location>
</feature>
<evidence type="ECO:0000256" key="1">
    <source>
        <dbReference type="SAM" id="SignalP"/>
    </source>
</evidence>
<dbReference type="PROSITE" id="PS50022">
    <property type="entry name" value="FA58C_3"/>
    <property type="match status" value="1"/>
</dbReference>
<accession>A0A916YWC5</accession>